<evidence type="ECO:0000256" key="4">
    <source>
        <dbReference type="ARBA" id="ARBA00022676"/>
    </source>
</evidence>
<keyword evidence="7" id="KW-0735">Signal-anchor</keyword>
<evidence type="ECO:0000256" key="9">
    <source>
        <dbReference type="ARBA" id="ARBA00023136"/>
    </source>
</evidence>
<keyword evidence="12" id="KW-0119">Carbohydrate metabolism</keyword>
<evidence type="ECO:0000256" key="6">
    <source>
        <dbReference type="ARBA" id="ARBA00022692"/>
    </source>
</evidence>
<dbReference type="EMBL" id="JBBPBN010000020">
    <property type="protein sequence ID" value="KAK9016240.1"/>
    <property type="molecule type" value="Genomic_DNA"/>
</dbReference>
<gene>
    <name evidence="14" type="ORF">V6N11_078743</name>
</gene>
<evidence type="ECO:0000256" key="11">
    <source>
        <dbReference type="ARBA" id="ARBA00023253"/>
    </source>
</evidence>
<evidence type="ECO:0000256" key="12">
    <source>
        <dbReference type="ARBA" id="ARBA00023277"/>
    </source>
</evidence>
<evidence type="ECO:0000256" key="10">
    <source>
        <dbReference type="ARBA" id="ARBA00023180"/>
    </source>
</evidence>
<dbReference type="Proteomes" id="UP001396334">
    <property type="component" value="Unassembled WGS sequence"/>
</dbReference>
<evidence type="ECO:0000256" key="13">
    <source>
        <dbReference type="ARBA" id="ARBA00030350"/>
    </source>
</evidence>
<keyword evidence="11" id="KW-0294">Fucose metabolism</keyword>
<comment type="caution">
    <text evidence="14">The sequence shown here is derived from an EMBL/GenBank/DDBJ whole genome shotgun (WGS) entry which is preliminary data.</text>
</comment>
<reference evidence="14 15" key="1">
    <citation type="journal article" date="2024" name="G3 (Bethesda)">
        <title>Genome assembly of Hibiscus sabdariffa L. provides insights into metabolisms of medicinal natural products.</title>
        <authorList>
            <person name="Kim T."/>
        </authorList>
    </citation>
    <scope>NUCLEOTIDE SEQUENCE [LARGE SCALE GENOMIC DNA]</scope>
    <source>
        <strain evidence="14">TK-2024</strain>
        <tissue evidence="14">Old leaves</tissue>
    </source>
</reference>
<keyword evidence="9" id="KW-0472">Membrane</keyword>
<dbReference type="PANTHER" id="PTHR31741:SF4">
    <property type="entry name" value="O-FUCOSYLTRANSFERASE 28"/>
    <property type="match status" value="1"/>
</dbReference>
<keyword evidence="4" id="KW-0328">Glycosyltransferase</keyword>
<keyword evidence="8" id="KW-1133">Transmembrane helix</keyword>
<evidence type="ECO:0000256" key="1">
    <source>
        <dbReference type="ARBA" id="ARBA00004606"/>
    </source>
</evidence>
<evidence type="ECO:0000256" key="2">
    <source>
        <dbReference type="ARBA" id="ARBA00004881"/>
    </source>
</evidence>
<evidence type="ECO:0000313" key="14">
    <source>
        <dbReference type="EMBL" id="KAK9016240.1"/>
    </source>
</evidence>
<comment type="subcellular location">
    <subcellularLocation>
        <location evidence="1">Membrane</location>
        <topology evidence="1">Single-pass type II membrane protein</topology>
    </subcellularLocation>
</comment>
<sequence>MLHLQASYYRKKKEVLPLLKRHKVMKFTQTDSRLANNGLPTYIQKLIKAYFNCRYEKDMLAFTGCIHNLTEEESDELTVMRYYVRHWREKEIDGVEWQRQGICLMTPREAALFLKAMGYPSTTPIYNVAGDIYSLDSMTAFRSDRSPEQQISSLPDRRQEYEFSSKIVYWYLVDLPFAGWPTRMKPPPTELKSYGFQFLSRFDVS</sequence>
<keyword evidence="15" id="KW-1185">Reference proteome</keyword>
<organism evidence="14 15">
    <name type="scientific">Hibiscus sabdariffa</name>
    <name type="common">roselle</name>
    <dbReference type="NCBI Taxonomy" id="183260"/>
    <lineage>
        <taxon>Eukaryota</taxon>
        <taxon>Viridiplantae</taxon>
        <taxon>Streptophyta</taxon>
        <taxon>Embryophyta</taxon>
        <taxon>Tracheophyta</taxon>
        <taxon>Spermatophyta</taxon>
        <taxon>Magnoliopsida</taxon>
        <taxon>eudicotyledons</taxon>
        <taxon>Gunneridae</taxon>
        <taxon>Pentapetalae</taxon>
        <taxon>rosids</taxon>
        <taxon>malvids</taxon>
        <taxon>Malvales</taxon>
        <taxon>Malvaceae</taxon>
        <taxon>Malvoideae</taxon>
        <taxon>Hibiscus</taxon>
    </lineage>
</organism>
<comment type="similarity">
    <text evidence="3">Belongs to the glycosyltransferase GT106 family.</text>
</comment>
<protein>
    <recommendedName>
        <fullName evidence="13">O-fucosyltransferase family protein</fullName>
    </recommendedName>
</protein>
<evidence type="ECO:0000256" key="3">
    <source>
        <dbReference type="ARBA" id="ARBA00007737"/>
    </source>
</evidence>
<evidence type="ECO:0000256" key="7">
    <source>
        <dbReference type="ARBA" id="ARBA00022968"/>
    </source>
</evidence>
<proteinExistence type="inferred from homology"/>
<dbReference type="PANTHER" id="PTHR31741">
    <property type="entry name" value="OS02G0726500 PROTEIN-RELATED"/>
    <property type="match status" value="1"/>
</dbReference>
<name>A0ABR2RTD1_9ROSI</name>
<dbReference type="Pfam" id="PF10250">
    <property type="entry name" value="O-FucT"/>
    <property type="match status" value="1"/>
</dbReference>
<comment type="pathway">
    <text evidence="2">Glycan metabolism.</text>
</comment>
<dbReference type="InterPro" id="IPR019378">
    <property type="entry name" value="GDP-Fuc_O-FucTrfase"/>
</dbReference>
<keyword evidence="6" id="KW-0812">Transmembrane</keyword>
<evidence type="ECO:0000256" key="5">
    <source>
        <dbReference type="ARBA" id="ARBA00022679"/>
    </source>
</evidence>
<accession>A0ABR2RTD1</accession>
<keyword evidence="5" id="KW-0808">Transferase</keyword>
<keyword evidence="10" id="KW-0325">Glycoprotein</keyword>
<evidence type="ECO:0000256" key="8">
    <source>
        <dbReference type="ARBA" id="ARBA00022989"/>
    </source>
</evidence>
<evidence type="ECO:0000313" key="15">
    <source>
        <dbReference type="Proteomes" id="UP001396334"/>
    </source>
</evidence>